<proteinExistence type="predicted"/>
<protein>
    <submittedName>
        <fullName evidence="1">Uncharacterized protein</fullName>
    </submittedName>
</protein>
<keyword evidence="2" id="KW-1185">Reference proteome</keyword>
<evidence type="ECO:0000313" key="2">
    <source>
        <dbReference type="Proteomes" id="UP001057452"/>
    </source>
</evidence>
<comment type="caution">
    <text evidence="1">The sequence shown here is derived from an EMBL/GenBank/DDBJ whole genome shotgun (WGS) entry which is preliminary data.</text>
</comment>
<name>A0ACB9WIM3_CHAAC</name>
<evidence type="ECO:0000313" key="1">
    <source>
        <dbReference type="EMBL" id="KAI4813533.1"/>
    </source>
</evidence>
<dbReference type="Proteomes" id="UP001057452">
    <property type="component" value="Chromosome 14"/>
</dbReference>
<gene>
    <name evidence="1" type="ORF">KUCAC02_002772</name>
</gene>
<accession>A0ACB9WIM3</accession>
<dbReference type="EMBL" id="CM043798">
    <property type="protein sequence ID" value="KAI4813533.1"/>
    <property type="molecule type" value="Genomic_DNA"/>
</dbReference>
<organism evidence="1 2">
    <name type="scientific">Chaenocephalus aceratus</name>
    <name type="common">Blackfin icefish</name>
    <name type="synonym">Chaenichthys aceratus</name>
    <dbReference type="NCBI Taxonomy" id="36190"/>
    <lineage>
        <taxon>Eukaryota</taxon>
        <taxon>Metazoa</taxon>
        <taxon>Chordata</taxon>
        <taxon>Craniata</taxon>
        <taxon>Vertebrata</taxon>
        <taxon>Euteleostomi</taxon>
        <taxon>Actinopterygii</taxon>
        <taxon>Neopterygii</taxon>
        <taxon>Teleostei</taxon>
        <taxon>Neoteleostei</taxon>
        <taxon>Acanthomorphata</taxon>
        <taxon>Eupercaria</taxon>
        <taxon>Perciformes</taxon>
        <taxon>Notothenioidei</taxon>
        <taxon>Channichthyidae</taxon>
        <taxon>Chaenocephalus</taxon>
    </lineage>
</organism>
<feature type="non-terminal residue" evidence="1">
    <location>
        <position position="1"/>
    </location>
</feature>
<reference evidence="1" key="1">
    <citation type="submission" date="2022-05" db="EMBL/GenBank/DDBJ databases">
        <title>Chromosome-level genome of Chaenocephalus aceratus.</title>
        <authorList>
            <person name="Park H."/>
        </authorList>
    </citation>
    <scope>NUCLEOTIDE SEQUENCE</scope>
    <source>
        <strain evidence="1">KU_202001</strain>
    </source>
</reference>
<sequence>TRSCRMYMRSIYANWDEYVSSLRAMLPWMVAYDNNRYGKWLPDFWAMLTALPADQVAFLRTDFTQSITGNPYSNMAWDMWIECTMNKENVNNVAQIGQLTMPLQTEKRQRGSTRNAGPKRMREDEQCVQDLVECMHEFDTFPFDTASTTLRTLQSAMPASDELVADFNSAHAAGEKKLTHFLEERALSKEKPSDELKAKAAEMERSALKAMINLVEGSQLVNLPELLEHRIVEECVPLFNSNGTFRKTQKSMLVQKLSLESVDLQESYIALVDMGMIWRMATPSAEDRRTQDGNPYKWSDYVHKLSSIILARHHNAHRIICVNDPYDTAYSTKDDERDLRVQGNTHVPNTYMKLGDAFPTARMFKTLLCSSSNKGGCRK</sequence>